<dbReference type="PANTHER" id="PTHR42714">
    <property type="entry name" value="TRNA MODIFICATION GTPASE GTPBP3"/>
    <property type="match status" value="1"/>
</dbReference>
<feature type="binding site" evidence="6">
    <location>
        <begin position="223"/>
        <end position="228"/>
    </location>
    <ligand>
        <name>GTP</name>
        <dbReference type="ChEBI" id="CHEBI:37565"/>
    </ligand>
</feature>
<comment type="subunit">
    <text evidence="6">Homodimer. Heterotetramer of two MnmE and two MnmG subunits.</text>
</comment>
<protein>
    <recommendedName>
        <fullName evidence="6">tRNA modification GTPase MnmE</fullName>
        <ecNumber evidence="6">3.6.-.-</ecNumber>
    </recommendedName>
</protein>
<keyword evidence="5 6" id="KW-0342">GTP-binding</keyword>
<keyword evidence="10" id="KW-1185">Reference proteome</keyword>
<gene>
    <name evidence="6 9" type="primary">mnmE</name>
    <name evidence="6" type="synonym">trmE</name>
    <name evidence="9" type="ORF">ACFORG_06830</name>
</gene>
<dbReference type="PROSITE" id="PS51709">
    <property type="entry name" value="G_TRME"/>
    <property type="match status" value="1"/>
</dbReference>
<keyword evidence="4 6" id="KW-0630">Potassium</keyword>
<feature type="binding site" evidence="6">
    <location>
        <begin position="267"/>
        <end position="270"/>
    </location>
    <ligand>
        <name>GTP</name>
        <dbReference type="ChEBI" id="CHEBI:37565"/>
    </ligand>
</feature>
<evidence type="ECO:0000256" key="6">
    <source>
        <dbReference type="HAMAP-Rule" id="MF_00379"/>
    </source>
</evidence>
<feature type="binding site" evidence="6">
    <location>
        <position position="223"/>
    </location>
    <ligand>
        <name>K(+)</name>
        <dbReference type="ChEBI" id="CHEBI:29103"/>
    </ligand>
</feature>
<comment type="cofactor">
    <cofactor evidence="6">
        <name>K(+)</name>
        <dbReference type="ChEBI" id="CHEBI:29103"/>
    </cofactor>
    <text evidence="6">Binds 1 potassium ion per subunit.</text>
</comment>
<dbReference type="InterPro" id="IPR005225">
    <property type="entry name" value="Small_GTP-bd"/>
</dbReference>
<evidence type="ECO:0000259" key="8">
    <source>
        <dbReference type="PROSITE" id="PS51709"/>
    </source>
</evidence>
<dbReference type="Gene3D" id="1.20.120.430">
    <property type="entry name" value="tRNA modification GTPase MnmE domain 2"/>
    <property type="match status" value="1"/>
</dbReference>
<feature type="binding site" evidence="6">
    <location>
        <position position="77"/>
    </location>
    <ligand>
        <name>(6S)-5-formyl-5,6,7,8-tetrahydrofolate</name>
        <dbReference type="ChEBI" id="CHEBI:57457"/>
    </ligand>
</feature>
<evidence type="ECO:0000256" key="7">
    <source>
        <dbReference type="RuleBase" id="RU003313"/>
    </source>
</evidence>
<dbReference type="Gene3D" id="3.30.1360.120">
    <property type="entry name" value="Probable tRNA modification gtpase trme, domain 1"/>
    <property type="match status" value="1"/>
</dbReference>
<dbReference type="InterPro" id="IPR031168">
    <property type="entry name" value="G_TrmE"/>
</dbReference>
<dbReference type="GO" id="GO:0016787">
    <property type="term" value="F:hydrolase activity"/>
    <property type="evidence" value="ECO:0007669"/>
    <property type="project" value="UniProtKB-KW"/>
</dbReference>
<name>A0ABV7TE06_9RHOB</name>
<dbReference type="Pfam" id="PF10396">
    <property type="entry name" value="TrmE_N"/>
    <property type="match status" value="1"/>
</dbReference>
<dbReference type="InterPro" id="IPR006073">
    <property type="entry name" value="GTP-bd"/>
</dbReference>
<dbReference type="InterPro" id="IPR018948">
    <property type="entry name" value="GTP-bd_TrmE_N"/>
</dbReference>
<evidence type="ECO:0000256" key="4">
    <source>
        <dbReference type="ARBA" id="ARBA00022958"/>
    </source>
</evidence>
<organism evidence="9 10">
    <name type="scientific">Lutimaribacter marinistellae</name>
    <dbReference type="NCBI Taxonomy" id="1820329"/>
    <lineage>
        <taxon>Bacteria</taxon>
        <taxon>Pseudomonadati</taxon>
        <taxon>Pseudomonadota</taxon>
        <taxon>Alphaproteobacteria</taxon>
        <taxon>Rhodobacterales</taxon>
        <taxon>Roseobacteraceae</taxon>
        <taxon>Lutimaribacter</taxon>
    </lineage>
</organism>
<feature type="binding site" evidence="6">
    <location>
        <position position="244"/>
    </location>
    <ligand>
        <name>K(+)</name>
        <dbReference type="ChEBI" id="CHEBI:29103"/>
    </ligand>
</feature>
<keyword evidence="6" id="KW-0460">Magnesium</keyword>
<keyword evidence="6 9" id="KW-0378">Hydrolase</keyword>
<reference evidence="10" key="1">
    <citation type="journal article" date="2019" name="Int. J. Syst. Evol. Microbiol.">
        <title>The Global Catalogue of Microorganisms (GCM) 10K type strain sequencing project: providing services to taxonomists for standard genome sequencing and annotation.</title>
        <authorList>
            <consortium name="The Broad Institute Genomics Platform"/>
            <consortium name="The Broad Institute Genome Sequencing Center for Infectious Disease"/>
            <person name="Wu L."/>
            <person name="Ma J."/>
        </authorList>
    </citation>
    <scope>NUCLEOTIDE SEQUENCE [LARGE SCALE GENOMIC DNA]</scope>
    <source>
        <strain evidence="10">KCTC 42911</strain>
    </source>
</reference>
<evidence type="ECO:0000256" key="5">
    <source>
        <dbReference type="ARBA" id="ARBA00023134"/>
    </source>
</evidence>
<comment type="caution">
    <text evidence="9">The sequence shown here is derived from an EMBL/GenBank/DDBJ whole genome shotgun (WGS) entry which is preliminary data.</text>
</comment>
<feature type="binding site" evidence="6">
    <location>
        <position position="429"/>
    </location>
    <ligand>
        <name>(6S)-5-formyl-5,6,7,8-tetrahydrofolate</name>
        <dbReference type="ChEBI" id="CHEBI:57457"/>
    </ligand>
</feature>
<proteinExistence type="inferred from homology"/>
<feature type="binding site" evidence="6">
    <location>
        <position position="242"/>
    </location>
    <ligand>
        <name>K(+)</name>
        <dbReference type="ChEBI" id="CHEBI:29103"/>
    </ligand>
</feature>
<keyword evidence="2 6" id="KW-0819">tRNA processing</keyword>
<feature type="binding site" evidence="6">
    <location>
        <position position="248"/>
    </location>
    <ligand>
        <name>Mg(2+)</name>
        <dbReference type="ChEBI" id="CHEBI:18420"/>
    </ligand>
</feature>
<dbReference type="EC" id="3.6.-.-" evidence="6"/>
<dbReference type="RefSeq" id="WP_386734638.1">
    <property type="nucleotide sequence ID" value="NZ_JBHRXI010000004.1"/>
</dbReference>
<dbReference type="InterPro" id="IPR004520">
    <property type="entry name" value="GTPase_MnmE"/>
</dbReference>
<dbReference type="Proteomes" id="UP001595629">
    <property type="component" value="Unassembled WGS sequence"/>
</dbReference>
<dbReference type="Gene3D" id="3.40.50.300">
    <property type="entry name" value="P-loop containing nucleotide triphosphate hydrolases"/>
    <property type="match status" value="1"/>
</dbReference>
<evidence type="ECO:0000313" key="10">
    <source>
        <dbReference type="Proteomes" id="UP001595629"/>
    </source>
</evidence>
<dbReference type="Pfam" id="PF01926">
    <property type="entry name" value="MMR_HSR1"/>
    <property type="match status" value="1"/>
</dbReference>
<dbReference type="CDD" id="cd14858">
    <property type="entry name" value="TrmE_N"/>
    <property type="match status" value="1"/>
</dbReference>
<comment type="caution">
    <text evidence="6">Lacks conserved residue(s) required for the propagation of feature annotation.</text>
</comment>
<comment type="similarity">
    <text evidence="1 6 7">Belongs to the TRAFAC class TrmE-Era-EngA-EngB-Septin-like GTPase superfamily. TrmE GTPase family.</text>
</comment>
<accession>A0ABV7TE06</accession>
<feature type="binding site" evidence="6">
    <location>
        <position position="247"/>
    </location>
    <ligand>
        <name>K(+)</name>
        <dbReference type="ChEBI" id="CHEBI:29103"/>
    </ligand>
</feature>
<dbReference type="SUPFAM" id="SSF52540">
    <property type="entry name" value="P-loop containing nucleoside triphosphate hydrolases"/>
    <property type="match status" value="1"/>
</dbReference>
<keyword evidence="6" id="KW-0963">Cytoplasm</keyword>
<feature type="binding site" evidence="6">
    <location>
        <begin position="242"/>
        <end position="248"/>
    </location>
    <ligand>
        <name>GTP</name>
        <dbReference type="ChEBI" id="CHEBI:37565"/>
    </ligand>
</feature>
<dbReference type="HAMAP" id="MF_00379">
    <property type="entry name" value="GTPase_MnmE"/>
    <property type="match status" value="1"/>
</dbReference>
<dbReference type="InterPro" id="IPR025867">
    <property type="entry name" value="MnmE_helical"/>
</dbReference>
<feature type="domain" description="TrmE-type G" evidence="8">
    <location>
        <begin position="213"/>
        <end position="352"/>
    </location>
</feature>
<dbReference type="Pfam" id="PF12631">
    <property type="entry name" value="MnmE_helical"/>
    <property type="match status" value="1"/>
</dbReference>
<comment type="subcellular location">
    <subcellularLocation>
        <location evidence="6">Cytoplasm</location>
    </subcellularLocation>
</comment>
<dbReference type="NCBIfam" id="TIGR00231">
    <property type="entry name" value="small_GTP"/>
    <property type="match status" value="1"/>
</dbReference>
<keyword evidence="3 6" id="KW-0547">Nucleotide-binding</keyword>
<evidence type="ECO:0000256" key="2">
    <source>
        <dbReference type="ARBA" id="ARBA00022694"/>
    </source>
</evidence>
<evidence type="ECO:0000256" key="1">
    <source>
        <dbReference type="ARBA" id="ARBA00011043"/>
    </source>
</evidence>
<dbReference type="EMBL" id="JBHRXI010000004">
    <property type="protein sequence ID" value="MFC3613470.1"/>
    <property type="molecule type" value="Genomic_DNA"/>
</dbReference>
<dbReference type="InterPro" id="IPR027368">
    <property type="entry name" value="MnmE_dom2"/>
</dbReference>
<dbReference type="SUPFAM" id="SSF116878">
    <property type="entry name" value="TrmE connector domain"/>
    <property type="match status" value="1"/>
</dbReference>
<feature type="binding site" evidence="6">
    <location>
        <position position="227"/>
    </location>
    <ligand>
        <name>Mg(2+)</name>
        <dbReference type="ChEBI" id="CHEBI:18420"/>
    </ligand>
</feature>
<evidence type="ECO:0000313" key="9">
    <source>
        <dbReference type="EMBL" id="MFC3613470.1"/>
    </source>
</evidence>
<feature type="binding site" evidence="6">
    <location>
        <position position="20"/>
    </location>
    <ligand>
        <name>(6S)-5-formyl-5,6,7,8-tetrahydrofolate</name>
        <dbReference type="ChEBI" id="CHEBI:57457"/>
    </ligand>
</feature>
<dbReference type="PANTHER" id="PTHR42714:SF2">
    <property type="entry name" value="TRNA MODIFICATION GTPASE GTPBP3, MITOCHONDRIAL"/>
    <property type="match status" value="1"/>
</dbReference>
<dbReference type="InterPro" id="IPR027417">
    <property type="entry name" value="P-loop_NTPase"/>
</dbReference>
<feature type="binding site" evidence="6">
    <location>
        <position position="117"/>
    </location>
    <ligand>
        <name>(6S)-5-formyl-5,6,7,8-tetrahydrofolate</name>
        <dbReference type="ChEBI" id="CHEBI:57457"/>
    </ligand>
</feature>
<keyword evidence="6" id="KW-0479">Metal-binding</keyword>
<comment type="function">
    <text evidence="6">Exhibits a very high intrinsic GTPase hydrolysis rate. Involved in the addition of a carboxymethylaminomethyl (cmnm) group at the wobble position (U34) of certain tRNAs, forming tRNA-cmnm(5)s(2)U34.</text>
</comment>
<dbReference type="NCBIfam" id="NF003661">
    <property type="entry name" value="PRK05291.1-3"/>
    <property type="match status" value="1"/>
</dbReference>
<dbReference type="NCBIfam" id="TIGR00450">
    <property type="entry name" value="mnmE_trmE_thdF"/>
    <property type="match status" value="1"/>
</dbReference>
<dbReference type="InterPro" id="IPR027266">
    <property type="entry name" value="TrmE/GcvT-like"/>
</dbReference>
<dbReference type="CDD" id="cd04164">
    <property type="entry name" value="trmE"/>
    <property type="match status" value="1"/>
</dbReference>
<sequence>MDTIFALATARGKSGVAVIRVSGPRAHDAAATLTGSGLAGRGMSVRNLYDVHGELLDEAVILTFVGPNSFTGEDVVEFQIHGSSASVQAVSSALAALSDLRQAEPGEFTRRALENGRLDLAQVEGLADLIDSETEAQRKQAQAILSGKLGDLAESWRRDLIRAASLLEAVIDFADEEVPTDVTPEVSQILERLMGALRQEISGVRIAERIRDGFEVAIIGAPNVGKSTLLNALAGRDAAITSDIAGTTRDVIEVRMDLAGLPVTLLDTAGLRDTDDVVESLGIGLARQRAERADLRVFLIDGWDSSLGISRQTGDIVVAPKADLRGTREFAVSGKTGQGIDELITKIENVLVDKSTGAGIATRDRHRKAMTDSLERLLAARNLLDLGPDSYDLSAEEMRSAIRSLESLVGRIGVENLLDEIFASFCLGK</sequence>
<evidence type="ECO:0000256" key="3">
    <source>
        <dbReference type="ARBA" id="ARBA00022741"/>
    </source>
</evidence>